<evidence type="ECO:0000313" key="2">
    <source>
        <dbReference type="EMBL" id="KAH9825416.1"/>
    </source>
</evidence>
<reference evidence="2 3" key="2">
    <citation type="journal article" date="2021" name="Curr. Genet.">
        <title>Genetic response to nitrogen starvation in the aggressive Eucalyptus foliar pathogen Teratosphaeria destructans.</title>
        <authorList>
            <person name="Havenga M."/>
            <person name="Wingfield B.D."/>
            <person name="Wingfield M.J."/>
            <person name="Dreyer L.L."/>
            <person name="Roets F."/>
            <person name="Aylward J."/>
        </authorList>
    </citation>
    <scope>NUCLEOTIDE SEQUENCE [LARGE SCALE GENOMIC DNA]</scope>
    <source>
        <strain evidence="2">CMW44962</strain>
    </source>
</reference>
<keyword evidence="3" id="KW-1185">Reference proteome</keyword>
<feature type="signal peptide" evidence="1">
    <location>
        <begin position="1"/>
        <end position="19"/>
    </location>
</feature>
<keyword evidence="1" id="KW-0732">Signal</keyword>
<evidence type="ECO:0000313" key="3">
    <source>
        <dbReference type="Proteomes" id="UP001138500"/>
    </source>
</evidence>
<evidence type="ECO:0000256" key="1">
    <source>
        <dbReference type="SAM" id="SignalP"/>
    </source>
</evidence>
<name>A0A9W7SN28_9PEZI</name>
<gene>
    <name evidence="2" type="ORF">Tdes44962_MAKER04257</name>
</gene>
<comment type="caution">
    <text evidence="2">The sequence shown here is derived from an EMBL/GenBank/DDBJ whole genome shotgun (WGS) entry which is preliminary data.</text>
</comment>
<sequence length="147" mass="15697">MRLSYVLGLGALVLLEVVAHPSPDPAKKPKTPRPKTCNGYQNCKCHDDVTRVANWNVTEKACITYGKLWDCAPAYSDDPDDHHSVGQEAEESRCLADLCPPPSAPSGDIMMLGLSVLWTTSTIASGRTNAGSTGIISSGVGIREDAR</sequence>
<reference evidence="2 3" key="1">
    <citation type="journal article" date="2018" name="IMA Fungus">
        <title>IMA Genome-F 10: Nine draft genome sequences of Claviceps purpurea s.lat., including C. arundinis, C. humidiphila, and C. cf. spartinae, pseudomolecules for the pitch canker pathogen Fusarium circinatum, draft genome of Davidsoniella eucalypti, Grosmannia galeiformis, Quambalaria eucalypti, and Teratosphaeria destructans.</title>
        <authorList>
            <person name="Wingfield B.D."/>
            <person name="Liu M."/>
            <person name="Nguyen H.D."/>
            <person name="Lane F.A."/>
            <person name="Morgan S.W."/>
            <person name="De Vos L."/>
            <person name="Wilken P.M."/>
            <person name="Duong T.A."/>
            <person name="Aylward J."/>
            <person name="Coetzee M.P."/>
            <person name="Dadej K."/>
            <person name="De Beer Z.W."/>
            <person name="Findlay W."/>
            <person name="Havenga M."/>
            <person name="Kolarik M."/>
            <person name="Menzies J.G."/>
            <person name="Naidoo K."/>
            <person name="Pochopski O."/>
            <person name="Shoukouhi P."/>
            <person name="Santana Q.C."/>
            <person name="Seifert K.A."/>
            <person name="Soal N."/>
            <person name="Steenkamp E.T."/>
            <person name="Tatham C.T."/>
            <person name="van der Nest M.A."/>
            <person name="Wingfield M.J."/>
        </authorList>
    </citation>
    <scope>NUCLEOTIDE SEQUENCE [LARGE SCALE GENOMIC DNA]</scope>
    <source>
        <strain evidence="2">CMW44962</strain>
    </source>
</reference>
<protein>
    <recommendedName>
        <fullName evidence="4">Extracellular membrane protein CFEM domain-containing protein</fullName>
    </recommendedName>
</protein>
<evidence type="ECO:0008006" key="4">
    <source>
        <dbReference type="Google" id="ProtNLM"/>
    </source>
</evidence>
<proteinExistence type="predicted"/>
<dbReference type="Proteomes" id="UP001138500">
    <property type="component" value="Unassembled WGS sequence"/>
</dbReference>
<dbReference type="EMBL" id="RIBY02002123">
    <property type="protein sequence ID" value="KAH9825416.1"/>
    <property type="molecule type" value="Genomic_DNA"/>
</dbReference>
<organism evidence="2 3">
    <name type="scientific">Teratosphaeria destructans</name>
    <dbReference type="NCBI Taxonomy" id="418781"/>
    <lineage>
        <taxon>Eukaryota</taxon>
        <taxon>Fungi</taxon>
        <taxon>Dikarya</taxon>
        <taxon>Ascomycota</taxon>
        <taxon>Pezizomycotina</taxon>
        <taxon>Dothideomycetes</taxon>
        <taxon>Dothideomycetidae</taxon>
        <taxon>Mycosphaerellales</taxon>
        <taxon>Teratosphaeriaceae</taxon>
        <taxon>Teratosphaeria</taxon>
    </lineage>
</organism>
<dbReference type="AlphaFoldDB" id="A0A9W7SN28"/>
<accession>A0A9W7SN28</accession>
<feature type="chain" id="PRO_5040992670" description="Extracellular membrane protein CFEM domain-containing protein" evidence="1">
    <location>
        <begin position="20"/>
        <end position="147"/>
    </location>
</feature>